<feature type="transmembrane region" description="Helical" evidence="1">
    <location>
        <begin position="36"/>
        <end position="55"/>
    </location>
</feature>
<gene>
    <name evidence="3" type="ORF">BFL36_04825</name>
</gene>
<sequence length="102" mass="11483">MRRDPTREDSDDSRSMTLTIGHEELVIRRKYEVASIVNDIMVAAWFVVGSVLFFSESTTTAGTWLFLLGSIQLMIRPLIRLGRRVHLTRIGSGSPGKSGRDF</sequence>
<feature type="domain" description="YrhK" evidence="2">
    <location>
        <begin position="30"/>
        <end position="84"/>
    </location>
</feature>
<name>A0A251YNW8_9MICO</name>
<protein>
    <recommendedName>
        <fullName evidence="2">YrhK domain-containing protein</fullName>
    </recommendedName>
</protein>
<evidence type="ECO:0000259" key="2">
    <source>
        <dbReference type="Pfam" id="PF14145"/>
    </source>
</evidence>
<reference evidence="3 4" key="1">
    <citation type="submission" date="2016-08" db="EMBL/GenBank/DDBJ databases">
        <title>Genome sequence of Clavibacter michiganensis spp strain CFBP8017.</title>
        <authorList>
            <person name="Thapa S.P."/>
            <person name="Coaker G."/>
            <person name="Jacques M.-A."/>
        </authorList>
    </citation>
    <scope>NUCLEOTIDE SEQUENCE [LARGE SCALE GENOMIC DNA]</scope>
    <source>
        <strain evidence="3">CFBP8017</strain>
    </source>
</reference>
<keyword evidence="1" id="KW-0812">Transmembrane</keyword>
<evidence type="ECO:0000313" key="4">
    <source>
        <dbReference type="Proteomes" id="UP000195011"/>
    </source>
</evidence>
<evidence type="ECO:0000313" key="3">
    <source>
        <dbReference type="EMBL" id="OUE25849.1"/>
    </source>
</evidence>
<comment type="caution">
    <text evidence="3">The sequence shown here is derived from an EMBL/GenBank/DDBJ whole genome shotgun (WGS) entry which is preliminary data.</text>
</comment>
<keyword evidence="1" id="KW-1133">Transmembrane helix</keyword>
<dbReference type="Pfam" id="PF14145">
    <property type="entry name" value="YrhK"/>
    <property type="match status" value="1"/>
</dbReference>
<proteinExistence type="predicted"/>
<keyword evidence="1" id="KW-0472">Membrane</keyword>
<dbReference type="AlphaFoldDB" id="A0A251YNW8"/>
<organism evidence="3 4">
    <name type="scientific">Clavibacter michiganensis</name>
    <dbReference type="NCBI Taxonomy" id="28447"/>
    <lineage>
        <taxon>Bacteria</taxon>
        <taxon>Bacillati</taxon>
        <taxon>Actinomycetota</taxon>
        <taxon>Actinomycetes</taxon>
        <taxon>Micrococcales</taxon>
        <taxon>Microbacteriaceae</taxon>
        <taxon>Clavibacter</taxon>
    </lineage>
</organism>
<feature type="transmembrane region" description="Helical" evidence="1">
    <location>
        <begin position="61"/>
        <end position="79"/>
    </location>
</feature>
<dbReference type="Proteomes" id="UP000195011">
    <property type="component" value="Unassembled WGS sequence"/>
</dbReference>
<accession>A0A251YNW8</accession>
<dbReference type="InterPro" id="IPR025424">
    <property type="entry name" value="YrhK_domain"/>
</dbReference>
<dbReference type="EMBL" id="MDJY01000026">
    <property type="protein sequence ID" value="OUE25849.1"/>
    <property type="molecule type" value="Genomic_DNA"/>
</dbReference>
<evidence type="ECO:0000256" key="1">
    <source>
        <dbReference type="SAM" id="Phobius"/>
    </source>
</evidence>